<feature type="domain" description="CYTH" evidence="1">
    <location>
        <begin position="2"/>
        <end position="169"/>
    </location>
</feature>
<sequence length="176" mass="19170">MSRNIEIKAAVSDAAALMAKAASLATSGPTMIAQDDTFFGCENGRLKLRAFADGSGELIFYRRANADGPKTSFYDLAPTPDADQLRHTLSLAYGVAGRVIKNRTLYLVGRTRVHIDHVQGLGDFMELEVVLREDEAEIAGIQEAHHLMTALGISRADLVDKAYVDLLPANPRAEKR</sequence>
<dbReference type="RefSeq" id="WP_076199621.1">
    <property type="nucleotide sequence ID" value="NZ_CP019236.1"/>
</dbReference>
<dbReference type="CDD" id="cd07890">
    <property type="entry name" value="CYTH-like_AC_IV-like"/>
    <property type="match status" value="1"/>
</dbReference>
<dbReference type="InterPro" id="IPR033469">
    <property type="entry name" value="CYTH-like_dom_sf"/>
</dbReference>
<dbReference type="InterPro" id="IPR023577">
    <property type="entry name" value="CYTH_domain"/>
</dbReference>
<reference evidence="2 3" key="1">
    <citation type="submission" date="2017-01" db="EMBL/GenBank/DDBJ databases">
        <authorList>
            <person name="Mah S.A."/>
            <person name="Swanson W.J."/>
            <person name="Moy G.W."/>
            <person name="Vacquier V.D."/>
        </authorList>
    </citation>
    <scope>NUCLEOTIDE SEQUENCE [LARGE SCALE GENOMIC DNA]</scope>
    <source>
        <strain evidence="2 3">DCY110</strain>
    </source>
</reference>
<evidence type="ECO:0000259" key="1">
    <source>
        <dbReference type="PROSITE" id="PS51707"/>
    </source>
</evidence>
<dbReference type="KEGG" id="rhy:RD110_11655"/>
<dbReference type="InterPro" id="IPR008173">
    <property type="entry name" value="Adenylyl_cyclase_CyaB"/>
</dbReference>
<protein>
    <submittedName>
        <fullName evidence="2">Adenylate cyclase</fullName>
    </submittedName>
</protein>
<dbReference type="Gene3D" id="2.40.320.10">
    <property type="entry name" value="Hypothetical Protein Pfu-838710-001"/>
    <property type="match status" value="1"/>
</dbReference>
<dbReference type="PANTHER" id="PTHR21028:SF2">
    <property type="entry name" value="CYTH DOMAIN-CONTAINING PROTEIN"/>
    <property type="match status" value="1"/>
</dbReference>
<dbReference type="AlphaFoldDB" id="A0A1P8JVK5"/>
<name>A0A1P8JVK5_9BURK</name>
<dbReference type="Pfam" id="PF01928">
    <property type="entry name" value="CYTH"/>
    <property type="match status" value="1"/>
</dbReference>
<dbReference type="OrthoDB" id="271656at2"/>
<evidence type="ECO:0000313" key="2">
    <source>
        <dbReference type="EMBL" id="APW37768.1"/>
    </source>
</evidence>
<dbReference type="PROSITE" id="PS51707">
    <property type="entry name" value="CYTH"/>
    <property type="match status" value="1"/>
</dbReference>
<proteinExistence type="predicted"/>
<gene>
    <name evidence="2" type="ORF">RD110_11655</name>
</gene>
<dbReference type="SUPFAM" id="SSF55154">
    <property type="entry name" value="CYTH-like phosphatases"/>
    <property type="match status" value="1"/>
</dbReference>
<dbReference type="EMBL" id="CP019236">
    <property type="protein sequence ID" value="APW37768.1"/>
    <property type="molecule type" value="Genomic_DNA"/>
</dbReference>
<evidence type="ECO:0000313" key="3">
    <source>
        <dbReference type="Proteomes" id="UP000186609"/>
    </source>
</evidence>
<dbReference type="PANTHER" id="PTHR21028">
    <property type="entry name" value="SI:CH211-156B7.4"/>
    <property type="match status" value="1"/>
</dbReference>
<dbReference type="SMART" id="SM01118">
    <property type="entry name" value="CYTH"/>
    <property type="match status" value="1"/>
</dbReference>
<accession>A0A1P8JVK5</accession>
<organism evidence="2 3">
    <name type="scientific">Rhodoferax koreensis</name>
    <dbReference type="NCBI Taxonomy" id="1842727"/>
    <lineage>
        <taxon>Bacteria</taxon>
        <taxon>Pseudomonadati</taxon>
        <taxon>Pseudomonadota</taxon>
        <taxon>Betaproteobacteria</taxon>
        <taxon>Burkholderiales</taxon>
        <taxon>Comamonadaceae</taxon>
        <taxon>Rhodoferax</taxon>
    </lineage>
</organism>
<dbReference type="Proteomes" id="UP000186609">
    <property type="component" value="Chromosome"/>
</dbReference>
<keyword evidence="3" id="KW-1185">Reference proteome</keyword>